<accession>A0A444L932</accession>
<organism evidence="1 2">
    <name type="scientific">Methanosuratincola subterraneus</name>
    <dbReference type="NCBI Taxonomy" id="2593994"/>
    <lineage>
        <taxon>Archaea</taxon>
        <taxon>Thermoproteota</taxon>
        <taxon>Methanosuratincolia</taxon>
        <taxon>Candidatus Methanomethylicales</taxon>
        <taxon>Candidatus Methanomethylicaceae</taxon>
        <taxon>Candidatus Methanosuratincola (ex Vanwonterghem et al. 2016)</taxon>
    </lineage>
</organism>
<reference evidence="1 2" key="1">
    <citation type="submission" date="2018-12" db="EMBL/GenBank/DDBJ databases">
        <title>The complete genome of the methanogenic archaea of the candidate phylum Verstraetearchaeota, obtained from the metagenome of underground thermal water.</title>
        <authorList>
            <person name="Kadnikov V.V."/>
            <person name="Mardanov A.V."/>
            <person name="Beletsky A.V."/>
            <person name="Karnachuk O.V."/>
            <person name="Ravin N.V."/>
        </authorList>
    </citation>
    <scope>NUCLEOTIDE SEQUENCE [LARGE SCALE GENOMIC DNA]</scope>
    <source>
        <strain evidence="1">Ch88</strain>
    </source>
</reference>
<sequence>MKKSRDSLSISLLKESKKSGDFLKRVVSPINLQTFSTKGSLRRRLSEALLKISDELIGYTRTCKVI</sequence>
<name>A0A444L932_METS7</name>
<protein>
    <submittedName>
        <fullName evidence="1">Uncharacterized protein</fullName>
    </submittedName>
</protein>
<proteinExistence type="predicted"/>
<evidence type="ECO:0000313" key="1">
    <source>
        <dbReference type="EMBL" id="RWX74083.1"/>
    </source>
</evidence>
<dbReference type="AlphaFoldDB" id="A0A444L932"/>
<dbReference type="EMBL" id="RXGA01000001">
    <property type="protein sequence ID" value="RWX74083.1"/>
    <property type="molecule type" value="Genomic_DNA"/>
</dbReference>
<comment type="caution">
    <text evidence="1">The sequence shown here is derived from an EMBL/GenBank/DDBJ whole genome shotgun (WGS) entry which is preliminary data.</text>
</comment>
<evidence type="ECO:0000313" key="2">
    <source>
        <dbReference type="Proteomes" id="UP000288215"/>
    </source>
</evidence>
<gene>
    <name evidence="1" type="ORF">Metus_0108</name>
</gene>
<dbReference type="Proteomes" id="UP000288215">
    <property type="component" value="Unassembled WGS sequence"/>
</dbReference>